<dbReference type="InterPro" id="IPR029052">
    <property type="entry name" value="Metallo-depent_PP-like"/>
</dbReference>
<organism evidence="5 6">
    <name type="scientific">Virgibacillus chiguensis</name>
    <dbReference type="NCBI Taxonomy" id="411959"/>
    <lineage>
        <taxon>Bacteria</taxon>
        <taxon>Bacillati</taxon>
        <taxon>Bacillota</taxon>
        <taxon>Bacilli</taxon>
        <taxon>Bacillales</taxon>
        <taxon>Bacillaceae</taxon>
        <taxon>Virgibacillus</taxon>
    </lineage>
</organism>
<keyword evidence="6" id="KW-1185">Reference proteome</keyword>
<dbReference type="InterPro" id="IPR051158">
    <property type="entry name" value="Metallophosphoesterase_sf"/>
</dbReference>
<dbReference type="GO" id="GO:0046872">
    <property type="term" value="F:metal ion binding"/>
    <property type="evidence" value="ECO:0007669"/>
    <property type="project" value="UniProtKB-KW"/>
</dbReference>
<keyword evidence="3" id="KW-0472">Membrane</keyword>
<keyword evidence="1" id="KW-0479">Metal-binding</keyword>
<feature type="domain" description="Calcineurin-like phosphoesterase" evidence="4">
    <location>
        <begin position="64"/>
        <end position="225"/>
    </location>
</feature>
<dbReference type="Gene3D" id="3.60.21.10">
    <property type="match status" value="1"/>
</dbReference>
<dbReference type="Proteomes" id="UP000184079">
    <property type="component" value="Unassembled WGS sequence"/>
</dbReference>
<accession>A0A1M5TX33</accession>
<dbReference type="GO" id="GO:0008758">
    <property type="term" value="F:UDP-2,3-diacylglucosamine hydrolase activity"/>
    <property type="evidence" value="ECO:0007669"/>
    <property type="project" value="TreeGrafter"/>
</dbReference>
<name>A0A1M5TX33_9BACI</name>
<keyword evidence="3" id="KW-0812">Transmembrane</keyword>
<keyword evidence="2" id="KW-0378">Hydrolase</keyword>
<dbReference type="SUPFAM" id="SSF56300">
    <property type="entry name" value="Metallo-dependent phosphatases"/>
    <property type="match status" value="1"/>
</dbReference>
<reference evidence="6" key="1">
    <citation type="submission" date="2016-11" db="EMBL/GenBank/DDBJ databases">
        <authorList>
            <person name="Varghese N."/>
            <person name="Submissions S."/>
        </authorList>
    </citation>
    <scope>NUCLEOTIDE SEQUENCE [LARGE SCALE GENOMIC DNA]</scope>
    <source>
        <strain evidence="6">CGMCC 1.6496</strain>
    </source>
</reference>
<evidence type="ECO:0000256" key="1">
    <source>
        <dbReference type="ARBA" id="ARBA00022723"/>
    </source>
</evidence>
<dbReference type="RefSeq" id="WP_244527720.1">
    <property type="nucleotide sequence ID" value="NZ_FQXD01000008.1"/>
</dbReference>
<gene>
    <name evidence="5" type="ORF">SAMN05421807_108171</name>
</gene>
<keyword evidence="3" id="KW-1133">Transmembrane helix</keyword>
<evidence type="ECO:0000313" key="6">
    <source>
        <dbReference type="Proteomes" id="UP000184079"/>
    </source>
</evidence>
<dbReference type="GO" id="GO:0009245">
    <property type="term" value="P:lipid A biosynthetic process"/>
    <property type="evidence" value="ECO:0007669"/>
    <property type="project" value="TreeGrafter"/>
</dbReference>
<evidence type="ECO:0000256" key="2">
    <source>
        <dbReference type="ARBA" id="ARBA00022801"/>
    </source>
</evidence>
<proteinExistence type="predicted"/>
<protein>
    <recommendedName>
        <fullName evidence="4">Calcineurin-like phosphoesterase domain-containing protein</fullName>
    </recommendedName>
</protein>
<dbReference type="GO" id="GO:0016020">
    <property type="term" value="C:membrane"/>
    <property type="evidence" value="ECO:0007669"/>
    <property type="project" value="GOC"/>
</dbReference>
<evidence type="ECO:0000313" key="5">
    <source>
        <dbReference type="EMBL" id="SHH55166.1"/>
    </source>
</evidence>
<dbReference type="PANTHER" id="PTHR31302">
    <property type="entry name" value="TRANSMEMBRANE PROTEIN WITH METALLOPHOSPHOESTERASE DOMAIN-RELATED"/>
    <property type="match status" value="1"/>
</dbReference>
<evidence type="ECO:0000259" key="4">
    <source>
        <dbReference type="Pfam" id="PF00149"/>
    </source>
</evidence>
<feature type="transmembrane region" description="Helical" evidence="3">
    <location>
        <begin position="21"/>
        <end position="40"/>
    </location>
</feature>
<sequence>MLQQQAEMNKRPRKKFVTKRKILLITMVTAVLLIIVKVYLDTNTFKVNKLQFYSNKIPVDKAVHILQITDVHNKVFGENNEALIQTVKDLNPDMIVLTGDLIDRKTTEFHPMFTLVEELTSLQEQAFFITGNHEWENPNKEGFLQGLKARGVKVLNNENSELTINQVKLNLVGIDDSSTNHDNVTQAFAGLNNDRYTILLSHSPTIVEKERNLAADLILSGHTHGGQVRLPLLGALVSPDEGLFPTYDKGTYSMHSKQFLYIDSGLGTSVAPIRFLNQSQMSMIRVSYGK</sequence>
<dbReference type="AlphaFoldDB" id="A0A1M5TX33"/>
<dbReference type="InterPro" id="IPR004843">
    <property type="entry name" value="Calcineurin-like_PHP"/>
</dbReference>
<dbReference type="Pfam" id="PF00149">
    <property type="entry name" value="Metallophos"/>
    <property type="match status" value="1"/>
</dbReference>
<dbReference type="EMBL" id="FQXD01000008">
    <property type="protein sequence ID" value="SHH55166.1"/>
    <property type="molecule type" value="Genomic_DNA"/>
</dbReference>
<dbReference type="CDD" id="cd07385">
    <property type="entry name" value="MPP_YkuE_C"/>
    <property type="match status" value="1"/>
</dbReference>
<evidence type="ECO:0000256" key="3">
    <source>
        <dbReference type="SAM" id="Phobius"/>
    </source>
</evidence>
<dbReference type="PANTHER" id="PTHR31302:SF31">
    <property type="entry name" value="PHOSPHODIESTERASE YAEI"/>
    <property type="match status" value="1"/>
</dbReference>